<dbReference type="InterPro" id="IPR001611">
    <property type="entry name" value="Leu-rich_rpt"/>
</dbReference>
<dbReference type="SMART" id="SM00369">
    <property type="entry name" value="LRR_TYP"/>
    <property type="match status" value="5"/>
</dbReference>
<dbReference type="SUPFAM" id="SSF56112">
    <property type="entry name" value="Protein kinase-like (PK-like)"/>
    <property type="match status" value="1"/>
</dbReference>
<reference evidence="6" key="1">
    <citation type="journal article" date="2014" name="Environ. Microbiol.">
        <title>Comparative genomics of the marine bacterial genus Glaciecola reveals the high degree of genomic diversity and genomic characteristic for cold adaptation.</title>
        <authorList>
            <person name="Qin Q.L."/>
            <person name="Xie B.B."/>
            <person name="Yu Y."/>
            <person name="Shu Y.L."/>
            <person name="Rong J.C."/>
            <person name="Zhang Y.J."/>
            <person name="Zhao D.L."/>
            <person name="Chen X.L."/>
            <person name="Zhang X.Y."/>
            <person name="Chen B."/>
            <person name="Zhou B.C."/>
            <person name="Zhang Y.Z."/>
        </authorList>
    </citation>
    <scope>NUCLEOTIDE SEQUENCE [LARGE SCALE GENOMIC DNA]</scope>
    <source>
        <strain evidence="6">LMG 21857</strain>
    </source>
</reference>
<dbReference type="Gene3D" id="1.10.510.10">
    <property type="entry name" value="Transferase(Phosphotransferase) domain 1"/>
    <property type="match status" value="1"/>
</dbReference>
<evidence type="ECO:0000256" key="1">
    <source>
        <dbReference type="ARBA" id="ARBA00022614"/>
    </source>
</evidence>
<dbReference type="SUPFAM" id="SSF52058">
    <property type="entry name" value="L domain-like"/>
    <property type="match status" value="1"/>
</dbReference>
<dbReference type="GO" id="GO:0005524">
    <property type="term" value="F:ATP binding"/>
    <property type="evidence" value="ECO:0007669"/>
    <property type="project" value="UniProtKB-UniRule"/>
</dbReference>
<keyword evidence="2" id="KW-0677">Repeat</keyword>
<dbReference type="PROSITE" id="PS50011">
    <property type="entry name" value="PROTEIN_KINASE_DOM"/>
    <property type="match status" value="1"/>
</dbReference>
<evidence type="ECO:0000256" key="2">
    <source>
        <dbReference type="ARBA" id="ARBA00022737"/>
    </source>
</evidence>
<dbReference type="PANTHER" id="PTHR48051">
    <property type="match status" value="1"/>
</dbReference>
<dbReference type="Gene3D" id="3.30.200.20">
    <property type="entry name" value="Phosphorylase Kinase, domain 1"/>
    <property type="match status" value="1"/>
</dbReference>
<dbReference type="InterPro" id="IPR017441">
    <property type="entry name" value="Protein_kinase_ATP_BS"/>
</dbReference>
<dbReference type="InterPro" id="IPR011009">
    <property type="entry name" value="Kinase-like_dom_sf"/>
</dbReference>
<dbReference type="PROSITE" id="PS51450">
    <property type="entry name" value="LRR"/>
    <property type="match status" value="2"/>
</dbReference>
<dbReference type="InterPro" id="IPR003591">
    <property type="entry name" value="Leu-rich_rpt_typical-subtyp"/>
</dbReference>
<evidence type="ECO:0000313" key="6">
    <source>
        <dbReference type="Proteomes" id="UP000006322"/>
    </source>
</evidence>
<dbReference type="Gene3D" id="3.80.10.10">
    <property type="entry name" value="Ribonuclease Inhibitor"/>
    <property type="match status" value="2"/>
</dbReference>
<dbReference type="STRING" id="1129793.GPLA_1831"/>
<accession>K6ZVB2</accession>
<dbReference type="InterPro" id="IPR000719">
    <property type="entry name" value="Prot_kinase_dom"/>
</dbReference>
<keyword evidence="1" id="KW-0433">Leucine-rich repeat</keyword>
<dbReference type="PANTHER" id="PTHR48051:SF1">
    <property type="entry name" value="RAS SUPPRESSOR PROTEIN 1"/>
    <property type="match status" value="1"/>
</dbReference>
<dbReference type="SMART" id="SM00364">
    <property type="entry name" value="LRR_BAC"/>
    <property type="match status" value="5"/>
</dbReference>
<dbReference type="RefSeq" id="WP_007104523.1">
    <property type="nucleotide sequence ID" value="NZ_BAER01000044.1"/>
</dbReference>
<sequence>MHSLNQLKSGELVGTTRLSLSEDITEFPMEILTLSDSLEVLDLSGNALRTLPVELAQLSKLKIIFASNNQFEILPEVLGQCENLEMVGFKANKIRLVPEQSLPIKLRWLILTDNQIESLPDSLGERPSMQKLALAGNKLSCLPNNMSKLHNLELLRISANNLTTCPEQLLDLPKLAWFAFAGNPFSAADLHIETVPHLASSSFVLHEVLGQGASGVISKATWHEAQNEYPAEVAIKVFKGQVTSDGYPKDELQVCLKVGEHENLVRPLAQVTEPDCLALIMALIPRHYRNLGFPPSLDSCTRDTFPGGFILPLDKIEKIITQMQNVFEHLHLNQVCHGDLYAHNTLFDDEGNIIFGDFGAASMYHMLSESQQAKIKKIEARALMHFMDDMQSLNAS</sequence>
<name>K6ZVB2_9ALTE</name>
<comment type="caution">
    <text evidence="5">The sequence shown here is derived from an EMBL/GenBank/DDBJ whole genome shotgun (WGS) entry which is preliminary data.</text>
</comment>
<feature type="binding site" evidence="3">
    <location>
        <position position="236"/>
    </location>
    <ligand>
        <name>ATP</name>
        <dbReference type="ChEBI" id="CHEBI:30616"/>
    </ligand>
</feature>
<organism evidence="5 6">
    <name type="scientific">Paraglaciecola polaris LMG 21857</name>
    <dbReference type="NCBI Taxonomy" id="1129793"/>
    <lineage>
        <taxon>Bacteria</taxon>
        <taxon>Pseudomonadati</taxon>
        <taxon>Pseudomonadota</taxon>
        <taxon>Gammaproteobacteria</taxon>
        <taxon>Alteromonadales</taxon>
        <taxon>Alteromonadaceae</taxon>
        <taxon>Paraglaciecola</taxon>
    </lineage>
</organism>
<protein>
    <recommendedName>
        <fullName evidence="4">Protein kinase domain-containing protein</fullName>
    </recommendedName>
</protein>
<proteinExistence type="predicted"/>
<keyword evidence="6" id="KW-1185">Reference proteome</keyword>
<evidence type="ECO:0000259" key="4">
    <source>
        <dbReference type="PROSITE" id="PS50011"/>
    </source>
</evidence>
<dbReference type="Proteomes" id="UP000006322">
    <property type="component" value="Unassembled WGS sequence"/>
</dbReference>
<dbReference type="InterPro" id="IPR050216">
    <property type="entry name" value="LRR_domain-containing"/>
</dbReference>
<keyword evidence="3" id="KW-0547">Nucleotide-binding</keyword>
<dbReference type="Pfam" id="PF13855">
    <property type="entry name" value="LRR_8"/>
    <property type="match status" value="1"/>
</dbReference>
<dbReference type="EMBL" id="BAER01000044">
    <property type="protein sequence ID" value="GAC32738.1"/>
    <property type="molecule type" value="Genomic_DNA"/>
</dbReference>
<dbReference type="OrthoDB" id="8532199at2"/>
<dbReference type="AlphaFoldDB" id="K6ZVB2"/>
<dbReference type="InterPro" id="IPR032675">
    <property type="entry name" value="LRR_dom_sf"/>
</dbReference>
<evidence type="ECO:0000256" key="3">
    <source>
        <dbReference type="PROSITE-ProRule" id="PRU10141"/>
    </source>
</evidence>
<dbReference type="GO" id="GO:0004672">
    <property type="term" value="F:protein kinase activity"/>
    <property type="evidence" value="ECO:0007669"/>
    <property type="project" value="InterPro"/>
</dbReference>
<evidence type="ECO:0000313" key="5">
    <source>
        <dbReference type="EMBL" id="GAC32738.1"/>
    </source>
</evidence>
<dbReference type="PROSITE" id="PS00107">
    <property type="entry name" value="PROTEIN_KINASE_ATP"/>
    <property type="match status" value="1"/>
</dbReference>
<dbReference type="Pfam" id="PF00560">
    <property type="entry name" value="LRR_1"/>
    <property type="match status" value="1"/>
</dbReference>
<feature type="domain" description="Protein kinase" evidence="4">
    <location>
        <begin position="203"/>
        <end position="396"/>
    </location>
</feature>
<dbReference type="SMART" id="SM00220">
    <property type="entry name" value="S_TKc"/>
    <property type="match status" value="1"/>
</dbReference>
<dbReference type="GO" id="GO:0005737">
    <property type="term" value="C:cytoplasm"/>
    <property type="evidence" value="ECO:0007669"/>
    <property type="project" value="TreeGrafter"/>
</dbReference>
<gene>
    <name evidence="5" type="ORF">GPLA_1831</name>
</gene>
<keyword evidence="3" id="KW-0067">ATP-binding</keyword>
<dbReference type="Pfam" id="PF00069">
    <property type="entry name" value="Pkinase"/>
    <property type="match status" value="1"/>
</dbReference>